<dbReference type="Proteomes" id="UP001153076">
    <property type="component" value="Unassembled WGS sequence"/>
</dbReference>
<proteinExistence type="predicted"/>
<sequence>MILDNGSYVEDDSSAHIEDTKLCIEGDNSSSRSSMRVKEIDNMEELSMEACSSISSNMEFEEHNTNPKSVPPDMTYVKSQDYCMMSTPISNSKFATRNVMYKPIGITTRRRSLKLLCLLEATYQRIEQGGSIEFFDKNKSSYMVIRIHRSDHQNQRSNIMDGVNQEHYTPIAFLFSAQENKEHKKQKQCWRIAAILASESSIGDAMEIINSIKTLILKVYVAPRLHCNALFEAKA</sequence>
<gene>
    <name evidence="1" type="ORF">Cgig2_026810</name>
</gene>
<dbReference type="EMBL" id="JAKOGI010000525">
    <property type="protein sequence ID" value="KAJ8433630.1"/>
    <property type="molecule type" value="Genomic_DNA"/>
</dbReference>
<accession>A0A9Q1JZC4</accession>
<protein>
    <submittedName>
        <fullName evidence="1">Uncharacterized protein</fullName>
    </submittedName>
</protein>
<keyword evidence="2" id="KW-1185">Reference proteome</keyword>
<comment type="caution">
    <text evidence="1">The sequence shown here is derived from an EMBL/GenBank/DDBJ whole genome shotgun (WGS) entry which is preliminary data.</text>
</comment>
<reference evidence="1" key="1">
    <citation type="submission" date="2022-04" db="EMBL/GenBank/DDBJ databases">
        <title>Carnegiea gigantea Genome sequencing and assembly v2.</title>
        <authorList>
            <person name="Copetti D."/>
            <person name="Sanderson M.J."/>
            <person name="Burquez A."/>
            <person name="Wojciechowski M.F."/>
        </authorList>
    </citation>
    <scope>NUCLEOTIDE SEQUENCE</scope>
    <source>
        <strain evidence="1">SGP5-SGP5p</strain>
        <tissue evidence="1">Aerial part</tissue>
    </source>
</reference>
<name>A0A9Q1JZC4_9CARY</name>
<organism evidence="1 2">
    <name type="scientific">Carnegiea gigantea</name>
    <dbReference type="NCBI Taxonomy" id="171969"/>
    <lineage>
        <taxon>Eukaryota</taxon>
        <taxon>Viridiplantae</taxon>
        <taxon>Streptophyta</taxon>
        <taxon>Embryophyta</taxon>
        <taxon>Tracheophyta</taxon>
        <taxon>Spermatophyta</taxon>
        <taxon>Magnoliopsida</taxon>
        <taxon>eudicotyledons</taxon>
        <taxon>Gunneridae</taxon>
        <taxon>Pentapetalae</taxon>
        <taxon>Caryophyllales</taxon>
        <taxon>Cactineae</taxon>
        <taxon>Cactaceae</taxon>
        <taxon>Cactoideae</taxon>
        <taxon>Echinocereeae</taxon>
        <taxon>Carnegiea</taxon>
    </lineage>
</organism>
<evidence type="ECO:0000313" key="2">
    <source>
        <dbReference type="Proteomes" id="UP001153076"/>
    </source>
</evidence>
<evidence type="ECO:0000313" key="1">
    <source>
        <dbReference type="EMBL" id="KAJ8433630.1"/>
    </source>
</evidence>
<dbReference type="AlphaFoldDB" id="A0A9Q1JZC4"/>